<accession>A0ABS6T037</accession>
<name>A0ABS6T037_9RHOB</name>
<proteinExistence type="predicted"/>
<dbReference type="PANTHER" id="PTHR43544:SF12">
    <property type="entry name" value="NAD(P)-BINDING ROSSMANN-FOLD SUPERFAMILY PROTEIN"/>
    <property type="match status" value="1"/>
</dbReference>
<comment type="caution">
    <text evidence="1">The sequence shown here is derived from an EMBL/GenBank/DDBJ whole genome shotgun (WGS) entry which is preliminary data.</text>
</comment>
<protein>
    <submittedName>
        <fullName evidence="1">SDR family NAD(P)-dependent oxidoreductase</fullName>
    </submittedName>
</protein>
<dbReference type="Pfam" id="PF13561">
    <property type="entry name" value="adh_short_C2"/>
    <property type="match status" value="1"/>
</dbReference>
<dbReference type="InterPro" id="IPR002347">
    <property type="entry name" value="SDR_fam"/>
</dbReference>
<dbReference type="EMBL" id="JAHUZE010000002">
    <property type="protein sequence ID" value="MBV7378591.1"/>
    <property type="molecule type" value="Genomic_DNA"/>
</dbReference>
<dbReference type="PANTHER" id="PTHR43544">
    <property type="entry name" value="SHORT-CHAIN DEHYDROGENASE/REDUCTASE"/>
    <property type="match status" value="1"/>
</dbReference>
<evidence type="ECO:0000313" key="1">
    <source>
        <dbReference type="EMBL" id="MBV7378591.1"/>
    </source>
</evidence>
<dbReference type="Proteomes" id="UP000756530">
    <property type="component" value="Unassembled WGS sequence"/>
</dbReference>
<organism evidence="1 2">
    <name type="scientific">Maritimibacter dapengensis</name>
    <dbReference type="NCBI Taxonomy" id="2836868"/>
    <lineage>
        <taxon>Bacteria</taxon>
        <taxon>Pseudomonadati</taxon>
        <taxon>Pseudomonadota</taxon>
        <taxon>Alphaproteobacteria</taxon>
        <taxon>Rhodobacterales</taxon>
        <taxon>Roseobacteraceae</taxon>
        <taxon>Maritimibacter</taxon>
    </lineage>
</organism>
<keyword evidence="2" id="KW-1185">Reference proteome</keyword>
<evidence type="ECO:0000313" key="2">
    <source>
        <dbReference type="Proteomes" id="UP000756530"/>
    </source>
</evidence>
<gene>
    <name evidence="1" type="ORF">KJP28_06600</name>
</gene>
<reference evidence="1 2" key="1">
    <citation type="submission" date="2021-05" db="EMBL/GenBank/DDBJ databases">
        <title>Culturable bacteria isolated from Daya Bay.</title>
        <authorList>
            <person name="Zheng W."/>
            <person name="Yu S."/>
            <person name="Huang Y."/>
        </authorList>
    </citation>
    <scope>NUCLEOTIDE SEQUENCE [LARGE SCALE GENOMIC DNA]</scope>
    <source>
        <strain evidence="1 2">DP4N28-5</strain>
    </source>
</reference>
<dbReference type="InterPro" id="IPR051468">
    <property type="entry name" value="Fungal_SecMetab_SDRs"/>
</dbReference>
<dbReference type="RefSeq" id="WP_218391786.1">
    <property type="nucleotide sequence ID" value="NZ_JAHUZE010000002.1"/>
</dbReference>
<sequence length="219" mass="22907">MTRKALIIGATGGIGSAIRTQLETGDWEVTGLSRADGLDYDTPDSVRRVLRGLDGPFNLIFIATGALEIDGMGPEKALKQLTPDALAAQFRVNTIGPALVMAHVPRLLAKDGTVAALTARVGSIGDNRLGGWHSYRAAKAALNQIMHGAAIELARSHKKAICVALHPGTVATGLTAVHGQGHDKLTPAQAAAHVLAVLGGLTPEDTGLFFDWTGQKVVW</sequence>